<comment type="caution">
    <text evidence="2">The sequence shown here is derived from an EMBL/GenBank/DDBJ whole genome shotgun (WGS) entry which is preliminary data.</text>
</comment>
<dbReference type="OMA" id="NIAVEPF"/>
<reference evidence="2 3" key="1">
    <citation type="submission" date="2016-03" db="EMBL/GenBank/DDBJ databases">
        <title>Whole genome sequencing of Grifola frondosa 9006-11.</title>
        <authorList>
            <person name="Min B."/>
            <person name="Park H."/>
            <person name="Kim J.-G."/>
            <person name="Cho H."/>
            <person name="Oh Y.-L."/>
            <person name="Kong W.-S."/>
            <person name="Choi I.-G."/>
        </authorList>
    </citation>
    <scope>NUCLEOTIDE SEQUENCE [LARGE SCALE GENOMIC DNA]</scope>
    <source>
        <strain evidence="2 3">9006-11</strain>
    </source>
</reference>
<dbReference type="AlphaFoldDB" id="A0A1C7MDQ6"/>
<evidence type="ECO:0000256" key="1">
    <source>
        <dbReference type="SAM" id="MobiDB-lite"/>
    </source>
</evidence>
<accession>A0A1C7MDQ6</accession>
<name>A0A1C7MDQ6_GRIFR</name>
<keyword evidence="3" id="KW-1185">Reference proteome</keyword>
<organism evidence="2 3">
    <name type="scientific">Grifola frondosa</name>
    <name type="common">Maitake</name>
    <name type="synonym">Polyporus frondosus</name>
    <dbReference type="NCBI Taxonomy" id="5627"/>
    <lineage>
        <taxon>Eukaryota</taxon>
        <taxon>Fungi</taxon>
        <taxon>Dikarya</taxon>
        <taxon>Basidiomycota</taxon>
        <taxon>Agaricomycotina</taxon>
        <taxon>Agaricomycetes</taxon>
        <taxon>Polyporales</taxon>
        <taxon>Grifolaceae</taxon>
        <taxon>Grifola</taxon>
    </lineage>
</organism>
<evidence type="ECO:0000313" key="2">
    <source>
        <dbReference type="EMBL" id="OBZ74968.1"/>
    </source>
</evidence>
<gene>
    <name evidence="2" type="ORF">A0H81_05664</name>
</gene>
<dbReference type="Proteomes" id="UP000092993">
    <property type="component" value="Unassembled WGS sequence"/>
</dbReference>
<proteinExistence type="predicted"/>
<evidence type="ECO:0000313" key="3">
    <source>
        <dbReference type="Proteomes" id="UP000092993"/>
    </source>
</evidence>
<protein>
    <submittedName>
        <fullName evidence="2">Uncharacterized protein</fullName>
    </submittedName>
</protein>
<feature type="region of interest" description="Disordered" evidence="1">
    <location>
        <begin position="74"/>
        <end position="97"/>
    </location>
</feature>
<dbReference type="EMBL" id="LUGG01000005">
    <property type="protein sequence ID" value="OBZ74968.1"/>
    <property type="molecule type" value="Genomic_DNA"/>
</dbReference>
<sequence length="354" mass="38429">MSSNISSSDDILDGELSDGTISSIDEHTVPRIACYTETIHSTATSQDALVTAATTTVEYPTVVQITTTPSATAASAHIGPKAALRTPDTSDLGKSTNRTVTTTEKLTTTTALASTSSANTGSTEDTAIIDPGYFPPHLLTHLETLLHIEDGVNYRFSILHVPKSAKWGTTTETSMYLCIDECPLALSMTGVVDKLWFYTHDGLAVPRASIGILPCTNAELVAAQQMLGRFAQPTYVHENTTIYARKDQSIRARGKTTLSGKPFTKVFDATNPRGNVPRISAAILDVNDVVLVEFRLLRYPKSKFKGNKGTWEEWMTQYELRRIDHLFVSPIANSDSDSDIDPHAIMAIHNPGGV</sequence>